<reference evidence="6" key="3">
    <citation type="submission" date="2022-09" db="EMBL/GenBank/DDBJ databases">
        <title>Complete genome sequence of Vulcanisaeta souniana.</title>
        <authorList>
            <person name="Kato S."/>
            <person name="Itoh T."/>
            <person name="Ohkuma M."/>
        </authorList>
    </citation>
    <scope>NUCLEOTIDE SEQUENCE [LARGE SCALE GENOMIC DNA]</scope>
    <source>
        <strain evidence="6">JCM 11219</strain>
    </source>
</reference>
<dbReference type="Pfam" id="PF00378">
    <property type="entry name" value="ECH_1"/>
    <property type="match status" value="1"/>
</dbReference>
<evidence type="ECO:0000313" key="3">
    <source>
        <dbReference type="EMBL" id="BDR92470.1"/>
    </source>
</evidence>
<keyword evidence="2" id="KW-1133">Transmembrane helix</keyword>
<dbReference type="AlphaFoldDB" id="A0A830E2B4"/>
<dbReference type="InterPro" id="IPR014748">
    <property type="entry name" value="Enoyl-CoA_hydra_C"/>
</dbReference>
<dbReference type="CDD" id="cd06558">
    <property type="entry name" value="crotonase-like"/>
    <property type="match status" value="1"/>
</dbReference>
<evidence type="ECO:0000313" key="5">
    <source>
        <dbReference type="Proteomes" id="UP000657075"/>
    </source>
</evidence>
<dbReference type="Proteomes" id="UP000657075">
    <property type="component" value="Unassembled WGS sequence"/>
</dbReference>
<dbReference type="EMBL" id="AP026830">
    <property type="protein sequence ID" value="BDR92470.1"/>
    <property type="molecule type" value="Genomic_DNA"/>
</dbReference>
<comment type="similarity">
    <text evidence="1">Belongs to the enoyl-CoA hydratase/isomerase family.</text>
</comment>
<keyword evidence="2" id="KW-0812">Transmembrane</keyword>
<feature type="transmembrane region" description="Helical" evidence="2">
    <location>
        <begin position="99"/>
        <end position="124"/>
    </location>
</feature>
<dbReference type="GO" id="GO:0003824">
    <property type="term" value="F:catalytic activity"/>
    <property type="evidence" value="ECO:0007669"/>
    <property type="project" value="InterPro"/>
</dbReference>
<dbReference type="PROSITE" id="PS00166">
    <property type="entry name" value="ENOYL_COA_HYDRATASE"/>
    <property type="match status" value="1"/>
</dbReference>
<dbReference type="InterPro" id="IPR001753">
    <property type="entry name" value="Enoyl-CoA_hydra/iso"/>
</dbReference>
<sequence>MYRYILIDDRDSVTIFTLNRPERLNALGPELRAELLDALRKFNNDAKKRVGIITGSGKAFSAGAEISTKPSGPGTINLEDELRNSFHLILKEIRFSDKLFIAAINGVAAGAGISLAVACDFAFVSRNARFVLAFQNLGIAPDTGLTLMMARLVGARALRYLLIGGEFTAEEAEAMGLVKVVDDPLGEALKFANEIVQGPFRAYSYGKRLINEALFKDLDQFLAVEARLQGELGNTHDFVEGVSAFLEKRRPRFTGS</sequence>
<dbReference type="InterPro" id="IPR018376">
    <property type="entry name" value="Enoyl-CoA_hyd/isom_CS"/>
</dbReference>
<reference evidence="4" key="1">
    <citation type="journal article" date="2014" name="Int. J. Syst. Evol. Microbiol.">
        <title>Complete genome sequence of Corynebacterium casei LMG S-19264T (=DSM 44701T), isolated from a smear-ripened cheese.</title>
        <authorList>
            <consortium name="US DOE Joint Genome Institute (JGI-PGF)"/>
            <person name="Walter F."/>
            <person name="Albersmeier A."/>
            <person name="Kalinowski J."/>
            <person name="Ruckert C."/>
        </authorList>
    </citation>
    <scope>NUCLEOTIDE SEQUENCE</scope>
    <source>
        <strain evidence="4">JCM 11219</strain>
    </source>
</reference>
<dbReference type="InterPro" id="IPR029045">
    <property type="entry name" value="ClpP/crotonase-like_dom_sf"/>
</dbReference>
<accession>A0A830E2B4</accession>
<dbReference type="PANTHER" id="PTHR43459:SF1">
    <property type="entry name" value="EG:BACN32G11.4 PROTEIN"/>
    <property type="match status" value="1"/>
</dbReference>
<dbReference type="Proteomes" id="UP001060771">
    <property type="component" value="Chromosome"/>
</dbReference>
<reference evidence="4" key="2">
    <citation type="submission" date="2020-09" db="EMBL/GenBank/DDBJ databases">
        <authorList>
            <person name="Sun Q."/>
            <person name="Ohkuma M."/>
        </authorList>
    </citation>
    <scope>NUCLEOTIDE SEQUENCE</scope>
    <source>
        <strain evidence="4">JCM 11219</strain>
    </source>
</reference>
<dbReference type="Gene3D" id="3.90.226.10">
    <property type="entry name" value="2-enoyl-CoA Hydratase, Chain A, domain 1"/>
    <property type="match status" value="1"/>
</dbReference>
<evidence type="ECO:0000256" key="2">
    <source>
        <dbReference type="SAM" id="Phobius"/>
    </source>
</evidence>
<evidence type="ECO:0000256" key="1">
    <source>
        <dbReference type="RuleBase" id="RU003707"/>
    </source>
</evidence>
<keyword evidence="6" id="KW-1185">Reference proteome</keyword>
<dbReference type="NCBIfam" id="NF004725">
    <property type="entry name" value="PRK06072.1"/>
    <property type="match status" value="1"/>
</dbReference>
<reference evidence="3" key="4">
    <citation type="journal article" date="2023" name="Microbiol. Resour. Announc.">
        <title>Complete Genome Sequence of Vulcanisaeta souniana Strain IC-059, a Hyperthermophilic Archaeon Isolated from Hot Spring Water in Japan.</title>
        <authorList>
            <person name="Kato S."/>
            <person name="Itoh T."/>
            <person name="Wu L."/>
            <person name="Ma J."/>
            <person name="Ohkuma M."/>
        </authorList>
    </citation>
    <scope>NUCLEOTIDE SEQUENCE</scope>
    <source>
        <strain evidence="3">JCM 11219</strain>
    </source>
</reference>
<protein>
    <submittedName>
        <fullName evidence="4">Enoyl-CoA hydratase</fullName>
    </submittedName>
</protein>
<proteinExistence type="inferred from homology"/>
<dbReference type="PANTHER" id="PTHR43459">
    <property type="entry name" value="ENOYL-COA HYDRATASE"/>
    <property type="match status" value="1"/>
</dbReference>
<dbReference type="OrthoDB" id="27846at2157"/>
<dbReference type="SUPFAM" id="SSF52096">
    <property type="entry name" value="ClpP/crotonase"/>
    <property type="match status" value="1"/>
</dbReference>
<evidence type="ECO:0000313" key="6">
    <source>
        <dbReference type="Proteomes" id="UP001060771"/>
    </source>
</evidence>
<organism evidence="4 5">
    <name type="scientific">Vulcanisaeta souniana JCM 11219</name>
    <dbReference type="NCBI Taxonomy" id="1293586"/>
    <lineage>
        <taxon>Archaea</taxon>
        <taxon>Thermoproteota</taxon>
        <taxon>Thermoprotei</taxon>
        <taxon>Thermoproteales</taxon>
        <taxon>Thermoproteaceae</taxon>
        <taxon>Vulcanisaeta</taxon>
    </lineage>
</organism>
<dbReference type="EMBL" id="BMNM01000003">
    <property type="protein sequence ID" value="GGI75754.1"/>
    <property type="molecule type" value="Genomic_DNA"/>
</dbReference>
<keyword evidence="2" id="KW-0472">Membrane</keyword>
<dbReference type="RefSeq" id="WP_188603011.1">
    <property type="nucleotide sequence ID" value="NZ_AP026830.1"/>
</dbReference>
<name>A0A830E2B4_9CREN</name>
<dbReference type="GeneID" id="76207112"/>
<evidence type="ECO:0000313" key="4">
    <source>
        <dbReference type="EMBL" id="GGI75754.1"/>
    </source>
</evidence>
<gene>
    <name evidence="4" type="ORF">GCM10007112_10720</name>
    <name evidence="3" type="ORF">Vsou_15630</name>
</gene>
<dbReference type="Gene3D" id="1.10.12.10">
    <property type="entry name" value="Lyase 2-enoyl-coa Hydratase, Chain A, domain 2"/>
    <property type="match status" value="1"/>
</dbReference>